<evidence type="ECO:0000256" key="2">
    <source>
        <dbReference type="ARBA" id="ARBA00009677"/>
    </source>
</evidence>
<dbReference type="AlphaFoldDB" id="A0A370LBW7"/>
<evidence type="ECO:0000313" key="12">
    <source>
        <dbReference type="EMBL" id="RDJ29456.1"/>
    </source>
</evidence>
<comment type="subunit">
    <text evidence="5 8">The basal body constitutes a major portion of the flagellar organelle and consists of four rings (L,P,S, and M) mounted on a central rod. The rod consists of about 26 subunits of FlgG in the distal portion, and FlgB, FlgC and FlgF are thought to build up the proximal portion of the rod with about 6 subunits each.</text>
</comment>
<evidence type="ECO:0000256" key="1">
    <source>
        <dbReference type="ARBA" id="ARBA00004117"/>
    </source>
</evidence>
<dbReference type="Pfam" id="PF00460">
    <property type="entry name" value="Flg_bb_rod"/>
    <property type="match status" value="1"/>
</dbReference>
<feature type="domain" description="Flagellar basal body rod protein N-terminal" evidence="9">
    <location>
        <begin position="5"/>
        <end position="34"/>
    </location>
</feature>
<dbReference type="PANTHER" id="PTHR30435:SF19">
    <property type="entry name" value="FLAGELLAR BASAL-BODY ROD PROTEIN FLGG"/>
    <property type="match status" value="1"/>
</dbReference>
<dbReference type="GO" id="GO:0009426">
    <property type="term" value="C:bacterial-type flagellum basal body, distal rod"/>
    <property type="evidence" value="ECO:0007669"/>
    <property type="project" value="UniProtKB-UniRule"/>
</dbReference>
<feature type="domain" description="Flagellar basal-body/hook protein C-terminal" evidence="10">
    <location>
        <begin position="215"/>
        <end position="258"/>
    </location>
</feature>
<dbReference type="InterPro" id="IPR019776">
    <property type="entry name" value="Flagellar_basal_body_rod_CS"/>
</dbReference>
<dbReference type="Pfam" id="PF06429">
    <property type="entry name" value="Flg_bbr_C"/>
    <property type="match status" value="1"/>
</dbReference>
<dbReference type="NCBIfam" id="TIGR02488">
    <property type="entry name" value="flgG_G_neg"/>
    <property type="match status" value="1"/>
</dbReference>
<sequence length="262" mass="27714">MKVLAIAATGMTAQQLNVEVIANNIANINTTSFKRARPEFTDLLYQTERSRGVPNRGGDGAIPEGASLGLGVRAAAIRNLHIQGALTNTANKLDIAIDGRGWFKVTAPEGETLYARAGTFNTNGDGEIVTADGYRLDPVIRVPAETIDITINESGMVYAKLEGQVQPRQLGQITLANFANDAGLEPLGGNLYRETVASGQPNDGTPTSPGFGKLRQGYLEASNVDPVKEITALISAQRAYEMNAKVITAADQMAGTVATGIR</sequence>
<accession>A0A370LBW7</accession>
<evidence type="ECO:0000259" key="11">
    <source>
        <dbReference type="Pfam" id="PF22692"/>
    </source>
</evidence>
<dbReference type="Pfam" id="PF22692">
    <property type="entry name" value="LlgE_F_G_D1"/>
    <property type="match status" value="1"/>
</dbReference>
<keyword evidence="4 8" id="KW-0975">Bacterial flagellum</keyword>
<dbReference type="InterPro" id="IPR037925">
    <property type="entry name" value="FlgE/F/G-like"/>
</dbReference>
<evidence type="ECO:0000313" key="13">
    <source>
        <dbReference type="Proteomes" id="UP000255207"/>
    </source>
</evidence>
<reference evidence="13" key="1">
    <citation type="submission" date="2018-07" db="EMBL/GenBank/DDBJ databases">
        <authorList>
            <person name="Safronova V.I."/>
            <person name="Chirak E.R."/>
            <person name="Sazanova A.L."/>
        </authorList>
    </citation>
    <scope>NUCLEOTIDE SEQUENCE [LARGE SCALE GENOMIC DNA]</scope>
    <source>
        <strain evidence="13">RCAM04685</strain>
    </source>
</reference>
<dbReference type="PROSITE" id="PS00588">
    <property type="entry name" value="FLAGELLA_BB_ROD"/>
    <property type="match status" value="1"/>
</dbReference>
<dbReference type="InterPro" id="IPR010930">
    <property type="entry name" value="Flg_bb/hook_C_dom"/>
</dbReference>
<evidence type="ECO:0000256" key="5">
    <source>
        <dbReference type="ARBA" id="ARBA00025933"/>
    </source>
</evidence>
<name>A0A370LBW7_9HYPH</name>
<comment type="similarity">
    <text evidence="2 8">Belongs to the flagella basal body rod proteins family.</text>
</comment>
<dbReference type="InterPro" id="IPR020013">
    <property type="entry name" value="Flagellar_FlgE/F/G"/>
</dbReference>
<comment type="subcellular location">
    <subcellularLocation>
        <location evidence="1 8">Bacterial flagellum basal body</location>
    </subcellularLocation>
</comment>
<dbReference type="OrthoDB" id="9804559at2"/>
<dbReference type="NCBIfam" id="TIGR03506">
    <property type="entry name" value="FlgEFG_subfam"/>
    <property type="match status" value="2"/>
</dbReference>
<keyword evidence="12" id="KW-0282">Flagellum</keyword>
<proteinExistence type="inferred from homology"/>
<comment type="caution">
    <text evidence="12">The sequence shown here is derived from an EMBL/GenBank/DDBJ whole genome shotgun (WGS) entry which is preliminary data.</text>
</comment>
<dbReference type="EMBL" id="QQTP01000001">
    <property type="protein sequence ID" value="RDJ29456.1"/>
    <property type="molecule type" value="Genomic_DNA"/>
</dbReference>
<feature type="domain" description="Flagellar hook protein FlgE/F/G-like D1" evidence="11">
    <location>
        <begin position="96"/>
        <end position="159"/>
    </location>
</feature>
<dbReference type="RefSeq" id="WP_114827574.1">
    <property type="nucleotide sequence ID" value="NZ_QQTO01000019.1"/>
</dbReference>
<dbReference type="GO" id="GO:0071978">
    <property type="term" value="P:bacterial-type flagellum-dependent swarming motility"/>
    <property type="evidence" value="ECO:0007669"/>
    <property type="project" value="TreeGrafter"/>
</dbReference>
<evidence type="ECO:0000256" key="8">
    <source>
        <dbReference type="RuleBase" id="RU362116"/>
    </source>
</evidence>
<evidence type="ECO:0000256" key="6">
    <source>
        <dbReference type="ARBA" id="ARBA00032912"/>
    </source>
</evidence>
<evidence type="ECO:0000259" key="10">
    <source>
        <dbReference type="Pfam" id="PF06429"/>
    </source>
</evidence>
<evidence type="ECO:0000256" key="3">
    <source>
        <dbReference type="ARBA" id="ARBA00017948"/>
    </source>
</evidence>
<dbReference type="SUPFAM" id="SSF117143">
    <property type="entry name" value="Flagellar hook protein flgE"/>
    <property type="match status" value="1"/>
</dbReference>
<gene>
    <name evidence="12" type="primary">flgG</name>
    <name evidence="12" type="ORF">DWE98_02585</name>
</gene>
<dbReference type="InterPro" id="IPR001444">
    <property type="entry name" value="Flag_bb_rod_N"/>
</dbReference>
<organism evidence="12 13">
    <name type="scientific">Bosea caraganae</name>
    <dbReference type="NCBI Taxonomy" id="2763117"/>
    <lineage>
        <taxon>Bacteria</taxon>
        <taxon>Pseudomonadati</taxon>
        <taxon>Pseudomonadota</taxon>
        <taxon>Alphaproteobacteria</taxon>
        <taxon>Hyphomicrobiales</taxon>
        <taxon>Boseaceae</taxon>
        <taxon>Bosea</taxon>
    </lineage>
</organism>
<keyword evidence="12" id="KW-0966">Cell projection</keyword>
<dbReference type="InterPro" id="IPR053967">
    <property type="entry name" value="LlgE_F_G-like_D1"/>
</dbReference>
<evidence type="ECO:0000256" key="7">
    <source>
        <dbReference type="NCBIfam" id="TIGR02488"/>
    </source>
</evidence>
<keyword evidence="12" id="KW-0969">Cilium</keyword>
<evidence type="ECO:0000259" key="9">
    <source>
        <dbReference type="Pfam" id="PF00460"/>
    </source>
</evidence>
<protein>
    <recommendedName>
        <fullName evidence="3 7">Flagellar basal-body rod protein FlgG</fullName>
    </recommendedName>
    <alternativeName>
        <fullName evidence="6 8">Distal rod protein</fullName>
    </alternativeName>
</protein>
<evidence type="ECO:0000256" key="4">
    <source>
        <dbReference type="ARBA" id="ARBA00023143"/>
    </source>
</evidence>
<dbReference type="Proteomes" id="UP000255207">
    <property type="component" value="Unassembled WGS sequence"/>
</dbReference>
<keyword evidence="13" id="KW-1185">Reference proteome</keyword>
<dbReference type="PANTHER" id="PTHR30435">
    <property type="entry name" value="FLAGELLAR PROTEIN"/>
    <property type="match status" value="1"/>
</dbReference>
<dbReference type="InterPro" id="IPR012834">
    <property type="entry name" value="FlgG_G_neg"/>
</dbReference>